<dbReference type="EC" id="1.8.-.-" evidence="2"/>
<protein>
    <submittedName>
        <fullName evidence="2">Iron(II)-dependent oxidoreductase EgtB</fullName>
        <ecNumber evidence="2">1.8.-.-</ecNumber>
    </submittedName>
</protein>
<dbReference type="SUPFAM" id="SSF109854">
    <property type="entry name" value="DinB/YfiT-like putative metalloenzymes"/>
    <property type="match status" value="1"/>
</dbReference>
<dbReference type="PANTHER" id="PTHR23150:SF36">
    <property type="entry name" value="HERCYNINE OXYGENASE"/>
    <property type="match status" value="1"/>
</dbReference>
<evidence type="ECO:0000313" key="3">
    <source>
        <dbReference type="Proteomes" id="UP000317429"/>
    </source>
</evidence>
<dbReference type="Proteomes" id="UP000317429">
    <property type="component" value="Chromosome"/>
</dbReference>
<keyword evidence="3" id="KW-1185">Reference proteome</keyword>
<dbReference type="GO" id="GO:0052699">
    <property type="term" value="P:ergothioneine biosynthetic process"/>
    <property type="evidence" value="ECO:0007669"/>
    <property type="project" value="InterPro"/>
</dbReference>
<accession>A0A518DHX5</accession>
<reference evidence="2 3" key="1">
    <citation type="submission" date="2019-02" db="EMBL/GenBank/DDBJ databases">
        <title>Deep-cultivation of Planctomycetes and their phenomic and genomic characterization uncovers novel biology.</title>
        <authorList>
            <person name="Wiegand S."/>
            <person name="Jogler M."/>
            <person name="Boedeker C."/>
            <person name="Pinto D."/>
            <person name="Vollmers J."/>
            <person name="Rivas-Marin E."/>
            <person name="Kohn T."/>
            <person name="Peeters S.H."/>
            <person name="Heuer A."/>
            <person name="Rast P."/>
            <person name="Oberbeckmann S."/>
            <person name="Bunk B."/>
            <person name="Jeske O."/>
            <person name="Meyerdierks A."/>
            <person name="Storesund J.E."/>
            <person name="Kallscheuer N."/>
            <person name="Luecker S."/>
            <person name="Lage O.M."/>
            <person name="Pohl T."/>
            <person name="Merkel B.J."/>
            <person name="Hornburger P."/>
            <person name="Mueller R.-W."/>
            <person name="Bruemmer F."/>
            <person name="Labrenz M."/>
            <person name="Spormann A.M."/>
            <person name="Op den Camp H."/>
            <person name="Overmann J."/>
            <person name="Amann R."/>
            <person name="Jetten M.S.M."/>
            <person name="Mascher T."/>
            <person name="Medema M.H."/>
            <person name="Devos D.P."/>
            <person name="Kaster A.-K."/>
            <person name="Ovreas L."/>
            <person name="Rohde M."/>
            <person name="Galperin M.Y."/>
            <person name="Jogler C."/>
        </authorList>
    </citation>
    <scope>NUCLEOTIDE SEQUENCE [LARGE SCALE GENOMIC DNA]</scope>
    <source>
        <strain evidence="2 3">Pla175</strain>
    </source>
</reference>
<dbReference type="GO" id="GO:0016491">
    <property type="term" value="F:oxidoreductase activity"/>
    <property type="evidence" value="ECO:0007669"/>
    <property type="project" value="UniProtKB-KW"/>
</dbReference>
<dbReference type="InterPro" id="IPR051043">
    <property type="entry name" value="Sulfatase_Mod_Factor_Kinase"/>
</dbReference>
<keyword evidence="2" id="KW-0560">Oxidoreductase</keyword>
<dbReference type="InterPro" id="IPR017806">
    <property type="entry name" value="EgtB"/>
</dbReference>
<dbReference type="SUPFAM" id="SSF56436">
    <property type="entry name" value="C-type lectin-like"/>
    <property type="match status" value="1"/>
</dbReference>
<dbReference type="RefSeq" id="WP_145290830.1">
    <property type="nucleotide sequence ID" value="NZ_CP036291.1"/>
</dbReference>
<proteinExistence type="predicted"/>
<dbReference type="NCBIfam" id="TIGR03440">
    <property type="entry name" value="egtB_TIGR03440"/>
    <property type="match status" value="1"/>
</dbReference>
<dbReference type="EMBL" id="CP036291">
    <property type="protein sequence ID" value="QDU91075.1"/>
    <property type="molecule type" value="Genomic_DNA"/>
</dbReference>
<dbReference type="InterPro" id="IPR034660">
    <property type="entry name" value="DinB/YfiT-like"/>
</dbReference>
<evidence type="ECO:0000313" key="2">
    <source>
        <dbReference type="EMBL" id="QDU91075.1"/>
    </source>
</evidence>
<dbReference type="PANTHER" id="PTHR23150">
    <property type="entry name" value="SULFATASE MODIFYING FACTOR 1, 2"/>
    <property type="match status" value="1"/>
</dbReference>
<feature type="domain" description="Sulfatase-modifying factor enzyme-like" evidence="1">
    <location>
        <begin position="186"/>
        <end position="326"/>
    </location>
</feature>
<organism evidence="2 3">
    <name type="scientific">Pirellulimonas nuda</name>
    <dbReference type="NCBI Taxonomy" id="2528009"/>
    <lineage>
        <taxon>Bacteria</taxon>
        <taxon>Pseudomonadati</taxon>
        <taxon>Planctomycetota</taxon>
        <taxon>Planctomycetia</taxon>
        <taxon>Pirellulales</taxon>
        <taxon>Lacipirellulaceae</taxon>
        <taxon>Pirellulimonas</taxon>
    </lineage>
</organism>
<sequence length="434" mass="48104">MTFAPPTSDGPGAVRPPPSLDALLDRYRSVRGFSRTLCETLHPEDTVLQSMPDASPVRWHLAHTTWFFETFLLKPLPGYRSPHPAFETLFNSYYNTVGEQFPRAQRGLLSRPTLDEVMAYRSHVDSTLLEADLPANAASVLEIGVNHEQQHQELILTDIKHALSLNPLGPVFREPRASSTATARQARWISVAGGQCRIGHGGPGFAYDNESPRHRVWLDDFQIAGRLVTCEEYGAFIDDGGYRRPEFWLSAGWQAVQQGAWKAPLYWRRDDAAQAWSQFTLAGPRPVVGAEPVTHVSYFEADAYARWAGARLPTEAEWEVAFANEKVQGAFADQRIASRQAIHPGPATGADRQAYGEAWQWTSSAYSAYPGYRPPAGALGEYNGKFMCGSFVLRGASCATPSGHARATYRNFFAPDARWQFTGLRLARDGEPSA</sequence>
<dbReference type="KEGG" id="pnd:Pla175_44930"/>
<dbReference type="InterPro" id="IPR042095">
    <property type="entry name" value="SUMF_sf"/>
</dbReference>
<evidence type="ECO:0000259" key="1">
    <source>
        <dbReference type="Pfam" id="PF03781"/>
    </source>
</evidence>
<name>A0A518DHX5_9BACT</name>
<dbReference type="Pfam" id="PF03781">
    <property type="entry name" value="FGE-sulfatase"/>
    <property type="match status" value="1"/>
</dbReference>
<dbReference type="OrthoDB" id="9812426at2"/>
<dbReference type="InterPro" id="IPR005532">
    <property type="entry name" value="SUMF_dom"/>
</dbReference>
<dbReference type="Gene3D" id="3.90.1580.10">
    <property type="entry name" value="paralog of FGE (formylglycine-generating enzyme)"/>
    <property type="match status" value="2"/>
</dbReference>
<dbReference type="AlphaFoldDB" id="A0A518DHX5"/>
<gene>
    <name evidence="2" type="primary">egtB_2</name>
    <name evidence="2" type="ORF">Pla175_44930</name>
</gene>
<dbReference type="InterPro" id="IPR016187">
    <property type="entry name" value="CTDL_fold"/>
</dbReference>